<gene>
    <name evidence="1" type="ORF">UFOVP841_15</name>
</gene>
<reference evidence="1" key="1">
    <citation type="submission" date="2020-04" db="EMBL/GenBank/DDBJ databases">
        <authorList>
            <person name="Chiriac C."/>
            <person name="Salcher M."/>
            <person name="Ghai R."/>
            <person name="Kavagutti S V."/>
        </authorList>
    </citation>
    <scope>NUCLEOTIDE SEQUENCE</scope>
</reference>
<protein>
    <submittedName>
        <fullName evidence="1">GIY-YIG_SF domain containing protein</fullName>
    </submittedName>
</protein>
<dbReference type="CDD" id="cd00719">
    <property type="entry name" value="GIY-YIG_SF"/>
    <property type="match status" value="1"/>
</dbReference>
<accession>A0A6J5P4M2</accession>
<name>A0A6J5P4M2_9CAUD</name>
<dbReference type="EMBL" id="LR796784">
    <property type="protein sequence ID" value="CAB4165972.1"/>
    <property type="molecule type" value="Genomic_DNA"/>
</dbReference>
<organism evidence="1">
    <name type="scientific">uncultured Caudovirales phage</name>
    <dbReference type="NCBI Taxonomy" id="2100421"/>
    <lineage>
        <taxon>Viruses</taxon>
        <taxon>Duplodnaviria</taxon>
        <taxon>Heunggongvirae</taxon>
        <taxon>Uroviricota</taxon>
        <taxon>Caudoviricetes</taxon>
        <taxon>Peduoviridae</taxon>
        <taxon>Maltschvirus</taxon>
        <taxon>Maltschvirus maltsch</taxon>
    </lineage>
</organism>
<sequence length="213" mass="24461">MAKRIPNTDQYLPGIIYELQVCVDGRWEPFYVGETTNPGRRLSEHRTAAQAATDSSTFVYRSIAVFEAEGLEWRMMTVHEYGLEGPEAGEDEHIMMLLRQGVKLTNEKKGNADWMVTREAEAADMVARKITSYARYKEIITAEQLAQRQQDWLAEDATDHRALPAKFYKDLEERAERLARAEQLQRERAARRADSVAAARAIQIAEWERQNGQ</sequence>
<proteinExistence type="predicted"/>
<evidence type="ECO:0000313" key="1">
    <source>
        <dbReference type="EMBL" id="CAB4165972.1"/>
    </source>
</evidence>